<comment type="caution">
    <text evidence="1">The sequence shown here is derived from an EMBL/GenBank/DDBJ whole genome shotgun (WGS) entry which is preliminary data.</text>
</comment>
<name>A0A8S3Z3W2_9EUPU</name>
<reference evidence="1" key="1">
    <citation type="submission" date="2021-04" db="EMBL/GenBank/DDBJ databases">
        <authorList>
            <consortium name="Molecular Ecology Group"/>
        </authorList>
    </citation>
    <scope>NUCLEOTIDE SEQUENCE</scope>
</reference>
<dbReference type="EMBL" id="CAJHNH020001421">
    <property type="protein sequence ID" value="CAG5123008.1"/>
    <property type="molecule type" value="Genomic_DNA"/>
</dbReference>
<dbReference type="AlphaFoldDB" id="A0A8S3Z3W2"/>
<evidence type="ECO:0000313" key="2">
    <source>
        <dbReference type="Proteomes" id="UP000678393"/>
    </source>
</evidence>
<feature type="non-terminal residue" evidence="1">
    <location>
        <position position="67"/>
    </location>
</feature>
<evidence type="ECO:0000313" key="1">
    <source>
        <dbReference type="EMBL" id="CAG5123008.1"/>
    </source>
</evidence>
<proteinExistence type="predicted"/>
<organism evidence="1 2">
    <name type="scientific">Candidula unifasciata</name>
    <dbReference type="NCBI Taxonomy" id="100452"/>
    <lineage>
        <taxon>Eukaryota</taxon>
        <taxon>Metazoa</taxon>
        <taxon>Spiralia</taxon>
        <taxon>Lophotrochozoa</taxon>
        <taxon>Mollusca</taxon>
        <taxon>Gastropoda</taxon>
        <taxon>Heterobranchia</taxon>
        <taxon>Euthyneura</taxon>
        <taxon>Panpulmonata</taxon>
        <taxon>Eupulmonata</taxon>
        <taxon>Stylommatophora</taxon>
        <taxon>Helicina</taxon>
        <taxon>Helicoidea</taxon>
        <taxon>Geomitridae</taxon>
        <taxon>Candidula</taxon>
    </lineage>
</organism>
<dbReference type="Proteomes" id="UP000678393">
    <property type="component" value="Unassembled WGS sequence"/>
</dbReference>
<keyword evidence="2" id="KW-1185">Reference proteome</keyword>
<gene>
    <name evidence="1" type="ORF">CUNI_LOCUS8566</name>
</gene>
<protein>
    <submittedName>
        <fullName evidence="1">Uncharacterized protein</fullName>
    </submittedName>
</protein>
<accession>A0A8S3Z3W2</accession>
<sequence>MWNCTNHSKAPPVHSPVAPVCSKDNFTTSTTSSSSSSSSSSFLVDDRFRSTLSPTADILVGCYLIIV</sequence>